<evidence type="ECO:0008006" key="4">
    <source>
        <dbReference type="Google" id="ProtNLM"/>
    </source>
</evidence>
<feature type="signal peptide" evidence="1">
    <location>
        <begin position="1"/>
        <end position="23"/>
    </location>
</feature>
<keyword evidence="1" id="KW-0732">Signal</keyword>
<sequence length="586" mass="65982">MKRLLGILSAVSLTVSTPSLVVACGTKERITSPKLNKELAKKLLVQISGNKDLANIDFGSLFTDAQIETVIVNMVNELLSLQYSFDSTNNMFRNLDFKEFYTSDKETGIEEAFKTKYSLESRTIAENKLFEDYTKSIGTTRLDYWAIRNNYNLNIQNNETKVNDINSEQIELSNENPYIYISESAPTDENSIWKFSNEQGKEGPIGGTSKLPQIEDLTKEYQENGSSMFWVKNNDGEFKQISAKTALYLRFQDYFESKLLEDINDNLLTNSYLKSTMFDTKTFGDNQKAPFINPSSAMFSKTQTLNETSINEYWKSNVKMVWTLKFDITKAEAITNINKVINDKKDLLNISSGALIKGKSIKDIVGIFNGTEKPIKDNKTAYDSYFGLQGFQGLTIYDGENAIGESPIAGKAYESKVKSWNNGPGIIKSSSENFLTIDSENNNYADLVIVLPIYMIELLGGSGTVDGSNEDANEDPTYKIVGKGKDEESKIKFSNTIGNDSIYKERWNNKNNSTLHSKDVAELAQNSEKQNALLNQIMYGISKDATSSELAKTIIYTKYLDKDDVYYAGLWDKIGTYIKSEDDKDE</sequence>
<dbReference type="OrthoDB" id="395787at2"/>
<dbReference type="Proteomes" id="UP000063919">
    <property type="component" value="Chromosome"/>
</dbReference>
<evidence type="ECO:0000256" key="1">
    <source>
        <dbReference type="SAM" id="SignalP"/>
    </source>
</evidence>
<dbReference type="PATRIC" id="fig|362837.3.peg.820"/>
<dbReference type="AlphaFoldDB" id="A0A0M4JSV9"/>
<name>A0A0M4JSV9_9MOLU</name>
<dbReference type="KEGG" id="scj:SCANT_v1c08040"/>
<dbReference type="EMBL" id="CP012622">
    <property type="protein sequence ID" value="ALD66710.1"/>
    <property type="molecule type" value="Genomic_DNA"/>
</dbReference>
<dbReference type="PROSITE" id="PS51257">
    <property type="entry name" value="PROKAR_LIPOPROTEIN"/>
    <property type="match status" value="1"/>
</dbReference>
<keyword evidence="3" id="KW-1185">Reference proteome</keyword>
<evidence type="ECO:0000313" key="2">
    <source>
        <dbReference type="EMBL" id="ALD66710.1"/>
    </source>
</evidence>
<accession>A0A0M4JSV9</accession>
<dbReference type="STRING" id="362837.SCANT_v1c08040"/>
<protein>
    <recommendedName>
        <fullName evidence="4">Lipoprotein</fullName>
    </recommendedName>
</protein>
<dbReference type="NCBIfam" id="NF038029">
    <property type="entry name" value="LP_plasma"/>
    <property type="match status" value="1"/>
</dbReference>
<organism evidence="2 3">
    <name type="scientific">Spiroplasma cantharicola</name>
    <dbReference type="NCBI Taxonomy" id="362837"/>
    <lineage>
        <taxon>Bacteria</taxon>
        <taxon>Bacillati</taxon>
        <taxon>Mycoplasmatota</taxon>
        <taxon>Mollicutes</taxon>
        <taxon>Entomoplasmatales</taxon>
        <taxon>Spiroplasmataceae</taxon>
        <taxon>Spiroplasma</taxon>
    </lineage>
</organism>
<proteinExistence type="predicted"/>
<reference evidence="2 3" key="1">
    <citation type="journal article" date="2015" name="Genome Announc.">
        <title>Complete Genome Sequence of Spiroplasma cantharicola CC-1T (DSM 21588), a Bacterium Isolated from Soldier Beetle (Cantharis carolinus).</title>
        <authorList>
            <person name="Lo W.S."/>
            <person name="Liu P.Y."/>
            <person name="Kuo C.H."/>
        </authorList>
    </citation>
    <scope>NUCLEOTIDE SEQUENCE [LARGE SCALE GENOMIC DNA]</scope>
    <source>
        <strain evidence="2 3">CC-1</strain>
    </source>
</reference>
<dbReference type="InterPro" id="IPR054816">
    <property type="entry name" value="Lipoprotein_mollicutes-type_CS"/>
</dbReference>
<feature type="chain" id="PRO_5005796545" description="Lipoprotein" evidence="1">
    <location>
        <begin position="24"/>
        <end position="586"/>
    </location>
</feature>
<dbReference type="RefSeq" id="WP_053946461.1">
    <property type="nucleotide sequence ID" value="NZ_CP012622.1"/>
</dbReference>
<evidence type="ECO:0000313" key="3">
    <source>
        <dbReference type="Proteomes" id="UP000063919"/>
    </source>
</evidence>
<gene>
    <name evidence="2" type="ORF">SCANT_v1c08040</name>
</gene>